<dbReference type="Pfam" id="PF00005">
    <property type="entry name" value="ABC_tran"/>
    <property type="match status" value="1"/>
</dbReference>
<dbReference type="PANTHER" id="PTHR43335">
    <property type="entry name" value="ABC TRANSPORTER, ATP-BINDING PROTEIN"/>
    <property type="match status" value="1"/>
</dbReference>
<dbReference type="EMBL" id="CP042912">
    <property type="protein sequence ID" value="QEG21543.1"/>
    <property type="molecule type" value="Genomic_DNA"/>
</dbReference>
<dbReference type="SUPFAM" id="SSF52540">
    <property type="entry name" value="P-loop containing nucleoside triphosphate hydrolases"/>
    <property type="match status" value="1"/>
</dbReference>
<keyword evidence="3" id="KW-0547">Nucleotide-binding</keyword>
<dbReference type="Proteomes" id="UP000322214">
    <property type="component" value="Chromosome"/>
</dbReference>
<dbReference type="InterPro" id="IPR003593">
    <property type="entry name" value="AAA+_ATPase"/>
</dbReference>
<dbReference type="InterPro" id="IPR003439">
    <property type="entry name" value="ABC_transporter-like_ATP-bd"/>
</dbReference>
<evidence type="ECO:0000313" key="7">
    <source>
        <dbReference type="Proteomes" id="UP000322214"/>
    </source>
</evidence>
<feature type="domain" description="ABC transporter" evidence="5">
    <location>
        <begin position="3"/>
        <end position="228"/>
    </location>
</feature>
<dbReference type="PANTHER" id="PTHR43335:SF4">
    <property type="entry name" value="ABC TRANSPORTER, ATP-BINDING PROTEIN"/>
    <property type="match status" value="1"/>
</dbReference>
<dbReference type="STRING" id="980251.GCA_001642875_00373"/>
<dbReference type="SMART" id="SM00382">
    <property type="entry name" value="AAA"/>
    <property type="match status" value="1"/>
</dbReference>
<evidence type="ECO:0000256" key="1">
    <source>
        <dbReference type="ARBA" id="ARBA00005417"/>
    </source>
</evidence>
<dbReference type="GO" id="GO:0016887">
    <property type="term" value="F:ATP hydrolysis activity"/>
    <property type="evidence" value="ECO:0007669"/>
    <property type="project" value="InterPro"/>
</dbReference>
<dbReference type="EC" id="3.6.3.-" evidence="6"/>
<dbReference type="RefSeq" id="WP_075083173.1">
    <property type="nucleotide sequence ID" value="NZ_LWSI01000012.1"/>
</dbReference>
<proteinExistence type="inferred from homology"/>
<dbReference type="CDD" id="cd03230">
    <property type="entry name" value="ABC_DR_subfamily_A"/>
    <property type="match status" value="1"/>
</dbReference>
<gene>
    <name evidence="6" type="primary">yxlF_1</name>
    <name evidence="6" type="ORF">MFFC18_14000</name>
</gene>
<reference evidence="6 7" key="1">
    <citation type="submission" date="2019-08" db="EMBL/GenBank/DDBJ databases">
        <title>Deep-cultivation of Planctomycetes and their phenomic and genomic characterization uncovers novel biology.</title>
        <authorList>
            <person name="Wiegand S."/>
            <person name="Jogler M."/>
            <person name="Boedeker C."/>
            <person name="Pinto D."/>
            <person name="Vollmers J."/>
            <person name="Rivas-Marin E."/>
            <person name="Kohn T."/>
            <person name="Peeters S.H."/>
            <person name="Heuer A."/>
            <person name="Rast P."/>
            <person name="Oberbeckmann S."/>
            <person name="Bunk B."/>
            <person name="Jeske O."/>
            <person name="Meyerdierks A."/>
            <person name="Storesund J.E."/>
            <person name="Kallscheuer N."/>
            <person name="Luecker S."/>
            <person name="Lage O.M."/>
            <person name="Pohl T."/>
            <person name="Merkel B.J."/>
            <person name="Hornburger P."/>
            <person name="Mueller R.-W."/>
            <person name="Bruemmer F."/>
            <person name="Labrenz M."/>
            <person name="Spormann A.M."/>
            <person name="Op den Camp H."/>
            <person name="Overmann J."/>
            <person name="Amann R."/>
            <person name="Jetten M.S.M."/>
            <person name="Mascher T."/>
            <person name="Medema M.H."/>
            <person name="Devos D.P."/>
            <person name="Kaster A.-K."/>
            <person name="Ovreas L."/>
            <person name="Rohde M."/>
            <person name="Galperin M.Y."/>
            <person name="Jogler C."/>
        </authorList>
    </citation>
    <scope>NUCLEOTIDE SEQUENCE [LARGE SCALE GENOMIC DNA]</scope>
    <source>
        <strain evidence="6 7">FC18</strain>
    </source>
</reference>
<name>A0A5B9PF60_9BACT</name>
<keyword evidence="2" id="KW-0813">Transport</keyword>
<dbReference type="Gene3D" id="3.40.50.300">
    <property type="entry name" value="P-loop containing nucleotide triphosphate hydrolases"/>
    <property type="match status" value="1"/>
</dbReference>
<keyword evidence="6" id="KW-0378">Hydrolase</keyword>
<organism evidence="6 7">
    <name type="scientific">Mariniblastus fucicola</name>
    <dbReference type="NCBI Taxonomy" id="980251"/>
    <lineage>
        <taxon>Bacteria</taxon>
        <taxon>Pseudomonadati</taxon>
        <taxon>Planctomycetota</taxon>
        <taxon>Planctomycetia</taxon>
        <taxon>Pirellulales</taxon>
        <taxon>Pirellulaceae</taxon>
        <taxon>Mariniblastus</taxon>
    </lineage>
</organism>
<dbReference type="GO" id="GO:0005524">
    <property type="term" value="F:ATP binding"/>
    <property type="evidence" value="ECO:0007669"/>
    <property type="project" value="UniProtKB-KW"/>
</dbReference>
<sequence>MPVITNELSKRYRDFLALDQVSLRIDDGEVFGLLGPNGAGKSTLIRCLLGFLKPSSGTATVDGLDCYLDRVSVHTKLSYLPGDARMYRTMRARSLLKMFAGLREGGSWKDAFDVADRLELDLNRWVGLMSTGMRQKLALAICLSVEAPLLILDEPTANLDPTVRGQVLELIKEAKSRGQTVIFSSHVLSEIEDVCDHVAILKSGKLAFEQSMEDLSWQHRVRATTAIRVADHVHKLDSEERPTIVQNEDRVMIETKGELSPVLKWLAEMPLRNVTVEPVGLRSVYDRIHSAKTVASDRKAEATA</sequence>
<accession>A0A5B9PF60</accession>
<keyword evidence="7" id="KW-1185">Reference proteome</keyword>
<dbReference type="KEGG" id="mff:MFFC18_14000"/>
<dbReference type="PROSITE" id="PS50893">
    <property type="entry name" value="ABC_TRANSPORTER_2"/>
    <property type="match status" value="1"/>
</dbReference>
<protein>
    <submittedName>
        <fullName evidence="6">Putative ABC transporter ATP-binding protein YxlF</fullName>
        <ecNumber evidence="6">3.6.3.-</ecNumber>
    </submittedName>
</protein>
<dbReference type="AlphaFoldDB" id="A0A5B9PF60"/>
<comment type="similarity">
    <text evidence="1">Belongs to the ABC transporter superfamily.</text>
</comment>
<evidence type="ECO:0000313" key="6">
    <source>
        <dbReference type="EMBL" id="QEG21543.1"/>
    </source>
</evidence>
<dbReference type="OrthoDB" id="9795548at2"/>
<keyword evidence="4 6" id="KW-0067">ATP-binding</keyword>
<evidence type="ECO:0000256" key="3">
    <source>
        <dbReference type="ARBA" id="ARBA00022741"/>
    </source>
</evidence>
<evidence type="ECO:0000259" key="5">
    <source>
        <dbReference type="PROSITE" id="PS50893"/>
    </source>
</evidence>
<evidence type="ECO:0000256" key="4">
    <source>
        <dbReference type="ARBA" id="ARBA00022840"/>
    </source>
</evidence>
<dbReference type="InterPro" id="IPR027417">
    <property type="entry name" value="P-loop_NTPase"/>
</dbReference>
<evidence type="ECO:0000256" key="2">
    <source>
        <dbReference type="ARBA" id="ARBA00022448"/>
    </source>
</evidence>